<name>A0AAC9FIQ2_9LACO</name>
<dbReference type="AlphaFoldDB" id="A0AAC9FIQ2"/>
<accession>A0AAC9FIQ2</accession>
<dbReference type="InterPro" id="IPR050361">
    <property type="entry name" value="MPP/UQCRC_Complex"/>
</dbReference>
<dbReference type="GO" id="GO:0008233">
    <property type="term" value="F:peptidase activity"/>
    <property type="evidence" value="ECO:0007669"/>
    <property type="project" value="UniProtKB-KW"/>
</dbReference>
<evidence type="ECO:0000259" key="1">
    <source>
        <dbReference type="Pfam" id="PF05193"/>
    </source>
</evidence>
<sequence length="423" mass="47909">MRIQIKQGVALTVIPVSQFKNTQISVHFLENASKLKTSYRSLLANILETSSKKYVTQILVSRALSQLYGAGFGTTVMWKQNIHDLTFSLSLPNDHYLDSSEDLLSEGIQFLQEMIFNPLAKDDCFHEQTFQRQQANLIAYINALQDDKQSYAALQLQKLVFNEDEVQSVPAFGDAKSLAEIKNHDLFDYYQLVLAHDRVEIYVVGDVNANQVVNEINQWPFVDRSANSVELTNSEKKERSFQARTENQDVVQAKLDLAYQFPTDFRNDNYYAGIVFNALFGGSPLSKLFINVRERASLAYYANSSVDIFNGLMVVQAGINSQDKEQVLTIIAKQLTDMQAGDFTDEQLVQIKKGLISNYVSSLDLERVYASRELTNDLVGSQISAEEWIDQIQKVSRESIMKVAKQVELQAVYFLSSEVKTHA</sequence>
<proteinExistence type="predicted"/>
<dbReference type="Gene3D" id="3.30.830.10">
    <property type="entry name" value="Metalloenzyme, LuxS/M16 peptidase-like"/>
    <property type="match status" value="2"/>
</dbReference>
<feature type="domain" description="Peptidase M16 C-terminal" evidence="1">
    <location>
        <begin position="184"/>
        <end position="355"/>
    </location>
</feature>
<keyword evidence="2" id="KW-0378">Hydrolase</keyword>
<dbReference type="PANTHER" id="PTHR11851:SF186">
    <property type="entry name" value="INACTIVE METALLOPROTEASE YMFF-RELATED"/>
    <property type="match status" value="1"/>
</dbReference>
<dbReference type="NCBIfam" id="NF047422">
    <property type="entry name" value="YfmF_fam"/>
    <property type="match status" value="1"/>
</dbReference>
<dbReference type="GO" id="GO:0046872">
    <property type="term" value="F:metal ion binding"/>
    <property type="evidence" value="ECO:0007669"/>
    <property type="project" value="InterPro"/>
</dbReference>
<dbReference type="InterPro" id="IPR011249">
    <property type="entry name" value="Metalloenz_LuxS/M16"/>
</dbReference>
<dbReference type="EMBL" id="CP012275">
    <property type="protein sequence ID" value="AMV62427.1"/>
    <property type="molecule type" value="Genomic_DNA"/>
</dbReference>
<gene>
    <name evidence="2" type="ORF">ADU70_0933</name>
</gene>
<keyword evidence="2" id="KW-0645">Protease</keyword>
<dbReference type="InterPro" id="IPR007863">
    <property type="entry name" value="Peptidase_M16_C"/>
</dbReference>
<protein>
    <submittedName>
        <fullName evidence="2">Zinc protease</fullName>
    </submittedName>
</protein>
<dbReference type="GO" id="GO:0006508">
    <property type="term" value="P:proteolysis"/>
    <property type="evidence" value="ECO:0007669"/>
    <property type="project" value="UniProtKB-KW"/>
</dbReference>
<evidence type="ECO:0000313" key="3">
    <source>
        <dbReference type="Proteomes" id="UP000076405"/>
    </source>
</evidence>
<organism evidence="2 3">
    <name type="scientific">Pediococcus damnosus</name>
    <dbReference type="NCBI Taxonomy" id="51663"/>
    <lineage>
        <taxon>Bacteria</taxon>
        <taxon>Bacillati</taxon>
        <taxon>Bacillota</taxon>
        <taxon>Bacilli</taxon>
        <taxon>Lactobacillales</taxon>
        <taxon>Lactobacillaceae</taxon>
        <taxon>Pediococcus</taxon>
    </lineage>
</organism>
<dbReference type="SUPFAM" id="SSF63411">
    <property type="entry name" value="LuxS/MPP-like metallohydrolase"/>
    <property type="match status" value="2"/>
</dbReference>
<reference evidence="2 3" key="1">
    <citation type="journal article" date="2016" name="PLoS ONE">
        <title>The Identification of Novel Diagnostic Marker Genes for the Detection of Beer Spoiling Pediococcus damnosus Strains Using the BlAst Diagnostic Gene findEr.</title>
        <authorList>
            <person name="Behr J."/>
            <person name="Geissler A.J."/>
            <person name="Schmid J."/>
            <person name="Zehe A."/>
            <person name="Vogel R.F."/>
        </authorList>
    </citation>
    <scope>NUCLEOTIDE SEQUENCE [LARGE SCALE GENOMIC DNA]</scope>
    <source>
        <strain evidence="2 3">TMW 2.1533</strain>
    </source>
</reference>
<dbReference type="RefSeq" id="WP_062904450.1">
    <property type="nucleotide sequence ID" value="NZ_CP012275.1"/>
</dbReference>
<dbReference type="Proteomes" id="UP000076405">
    <property type="component" value="Chromosome"/>
</dbReference>
<dbReference type="Pfam" id="PF05193">
    <property type="entry name" value="Peptidase_M16_C"/>
    <property type="match status" value="1"/>
</dbReference>
<dbReference type="PANTHER" id="PTHR11851">
    <property type="entry name" value="METALLOPROTEASE"/>
    <property type="match status" value="1"/>
</dbReference>
<evidence type="ECO:0000313" key="2">
    <source>
        <dbReference type="EMBL" id="AMV62427.1"/>
    </source>
</evidence>